<accession>A0A9N9FLY2</accession>
<dbReference type="InterPro" id="IPR015915">
    <property type="entry name" value="Kelch-typ_b-propeller"/>
</dbReference>
<dbReference type="AlphaFoldDB" id="A0A9N9FLY2"/>
<dbReference type="EMBL" id="CAJVPY010001939">
    <property type="protein sequence ID" value="CAG8542580.1"/>
    <property type="molecule type" value="Genomic_DNA"/>
</dbReference>
<proteinExistence type="predicted"/>
<feature type="non-terminal residue" evidence="1">
    <location>
        <position position="1"/>
    </location>
</feature>
<evidence type="ECO:0000313" key="1">
    <source>
        <dbReference type="EMBL" id="CAG8542580.1"/>
    </source>
</evidence>
<keyword evidence="2" id="KW-1185">Reference proteome</keyword>
<dbReference type="Gene3D" id="2.120.10.80">
    <property type="entry name" value="Kelch-type beta propeller"/>
    <property type="match status" value="1"/>
</dbReference>
<gene>
    <name evidence="1" type="ORF">DERYTH_LOCUS4876</name>
</gene>
<dbReference type="Proteomes" id="UP000789405">
    <property type="component" value="Unassembled WGS sequence"/>
</dbReference>
<dbReference type="SUPFAM" id="SSF50965">
    <property type="entry name" value="Galactose oxidase, central domain"/>
    <property type="match status" value="1"/>
</dbReference>
<reference evidence="1" key="1">
    <citation type="submission" date="2021-06" db="EMBL/GenBank/DDBJ databases">
        <authorList>
            <person name="Kallberg Y."/>
            <person name="Tangrot J."/>
            <person name="Rosling A."/>
        </authorList>
    </citation>
    <scope>NUCLEOTIDE SEQUENCE</scope>
    <source>
        <strain evidence="1">MA453B</strain>
    </source>
</reference>
<comment type="caution">
    <text evidence="1">The sequence shown here is derived from an EMBL/GenBank/DDBJ whole genome shotgun (WGS) entry which is preliminary data.</text>
</comment>
<organism evidence="1 2">
    <name type="scientific">Dentiscutata erythropus</name>
    <dbReference type="NCBI Taxonomy" id="1348616"/>
    <lineage>
        <taxon>Eukaryota</taxon>
        <taxon>Fungi</taxon>
        <taxon>Fungi incertae sedis</taxon>
        <taxon>Mucoromycota</taxon>
        <taxon>Glomeromycotina</taxon>
        <taxon>Glomeromycetes</taxon>
        <taxon>Diversisporales</taxon>
        <taxon>Gigasporaceae</taxon>
        <taxon>Dentiscutata</taxon>
    </lineage>
</organism>
<protein>
    <submittedName>
        <fullName evidence="1">928_t:CDS:1</fullName>
    </submittedName>
</protein>
<name>A0A9N9FLY2_9GLOM</name>
<dbReference type="InterPro" id="IPR011043">
    <property type="entry name" value="Gal_Oxase/kelch_b-propeller"/>
</dbReference>
<sequence length="97" mass="10292">MQTAAKNDAIPPISFHTATLLPDNQSILICGSSNQSAYSGLAVLNATNYVWTVIIPNGTNGTSEKSPFSLLGGHVATLYHDVIIFAFGGNSNEYYPT</sequence>
<evidence type="ECO:0000313" key="2">
    <source>
        <dbReference type="Proteomes" id="UP000789405"/>
    </source>
</evidence>
<dbReference type="OrthoDB" id="2263777at2759"/>